<protein>
    <submittedName>
        <fullName evidence="2">Polyketide synthase-nonribosomal peptide synthetase hybrid himA</fullName>
    </submittedName>
</protein>
<gene>
    <name evidence="2" type="ORF">H4Q32_024850</name>
</gene>
<evidence type="ECO:0000313" key="3">
    <source>
        <dbReference type="Proteomes" id="UP000830375"/>
    </source>
</evidence>
<proteinExistence type="predicted"/>
<organism evidence="2 3">
    <name type="scientific">Labeo rohita</name>
    <name type="common">Indian major carp</name>
    <name type="synonym">Cyprinus rohita</name>
    <dbReference type="NCBI Taxonomy" id="84645"/>
    <lineage>
        <taxon>Eukaryota</taxon>
        <taxon>Metazoa</taxon>
        <taxon>Chordata</taxon>
        <taxon>Craniata</taxon>
        <taxon>Vertebrata</taxon>
        <taxon>Euteleostomi</taxon>
        <taxon>Actinopterygii</taxon>
        <taxon>Neopterygii</taxon>
        <taxon>Teleostei</taxon>
        <taxon>Ostariophysi</taxon>
        <taxon>Cypriniformes</taxon>
        <taxon>Cyprinidae</taxon>
        <taxon>Labeoninae</taxon>
        <taxon>Labeonini</taxon>
        <taxon>Labeo</taxon>
    </lineage>
</organism>
<dbReference type="EMBL" id="JACTAM010002635">
    <property type="protein sequence ID" value="KAI2644108.1"/>
    <property type="molecule type" value="Genomic_DNA"/>
</dbReference>
<evidence type="ECO:0000256" key="1">
    <source>
        <dbReference type="SAM" id="MobiDB-lite"/>
    </source>
</evidence>
<sequence length="280" mass="31184">MSAVFLTINLPFLPDLHPEIEKDLVKGQGFPPDEVAELHRTTDLALRAAKQATTHMGRVTGTLVVTERHLWETLADISKKERGFLLNAPVSPSVLFGTSVETVVERFMTHSAAFKSFIPRRSRSEAEQHRTSAVTHAPPPPVGGYRIWHRSRGGRQGPREVIQTRQLSHLDQKAAFTDGPELRLLQAYFLLWSHVQKELDRSSSKYLKKLAGSTFRQSIDPDGTQTWPGPPLQLGNLGLLVLPQNPALRVSLPAKPALSKCTIITPLWSVFHGRGFCEIL</sequence>
<keyword evidence="3" id="KW-1185">Reference proteome</keyword>
<reference evidence="2 3" key="1">
    <citation type="submission" date="2022-01" db="EMBL/GenBank/DDBJ databases">
        <title>A high-quality chromosome-level genome assembly of rohu carp, Labeo rohita.</title>
        <authorList>
            <person name="Arick M.A. II"/>
            <person name="Hsu C.-Y."/>
            <person name="Magbanua Z."/>
            <person name="Pechanova O."/>
            <person name="Grover C."/>
            <person name="Miller E."/>
            <person name="Thrash A."/>
            <person name="Ezzel L."/>
            <person name="Alam S."/>
            <person name="Benzie J."/>
            <person name="Hamilton M."/>
            <person name="Karsi A."/>
            <person name="Lawrence M.L."/>
            <person name="Peterson D.G."/>
        </authorList>
    </citation>
    <scope>NUCLEOTIDE SEQUENCE [LARGE SCALE GENOMIC DNA]</scope>
    <source>
        <strain evidence="3">BAU-BD-2019</strain>
        <tissue evidence="2">Blood</tissue>
    </source>
</reference>
<accession>A0ABQ8L060</accession>
<evidence type="ECO:0000313" key="2">
    <source>
        <dbReference type="EMBL" id="KAI2644108.1"/>
    </source>
</evidence>
<feature type="region of interest" description="Disordered" evidence="1">
    <location>
        <begin position="121"/>
        <end position="145"/>
    </location>
</feature>
<comment type="caution">
    <text evidence="2">The sequence shown here is derived from an EMBL/GenBank/DDBJ whole genome shotgun (WGS) entry which is preliminary data.</text>
</comment>
<dbReference type="Proteomes" id="UP000830375">
    <property type="component" value="Unassembled WGS sequence"/>
</dbReference>
<name>A0ABQ8L060_LABRO</name>